<dbReference type="GO" id="GO:0000155">
    <property type="term" value="F:phosphorelay sensor kinase activity"/>
    <property type="evidence" value="ECO:0007669"/>
    <property type="project" value="InterPro"/>
</dbReference>
<keyword evidence="5" id="KW-0808">Transferase</keyword>
<evidence type="ECO:0000256" key="1">
    <source>
        <dbReference type="ARBA" id="ARBA00000085"/>
    </source>
</evidence>
<dbReference type="Gene3D" id="2.130.10.10">
    <property type="entry name" value="YVTN repeat-like/Quinoprotein amine dehydrogenase"/>
    <property type="match status" value="2"/>
</dbReference>
<evidence type="ECO:0000256" key="2">
    <source>
        <dbReference type="ARBA" id="ARBA00004370"/>
    </source>
</evidence>
<evidence type="ECO:0000313" key="19">
    <source>
        <dbReference type="Proteomes" id="UP000539350"/>
    </source>
</evidence>
<keyword evidence="4 14" id="KW-0597">Phosphoprotein</keyword>
<dbReference type="GO" id="GO:0005524">
    <property type="term" value="F:ATP binding"/>
    <property type="evidence" value="ECO:0007669"/>
    <property type="project" value="UniProtKB-KW"/>
</dbReference>
<keyword evidence="9" id="KW-0067">ATP-binding</keyword>
<dbReference type="InterPro" id="IPR003594">
    <property type="entry name" value="HATPase_dom"/>
</dbReference>
<dbReference type="SUPFAM" id="SSF47384">
    <property type="entry name" value="Homodimeric domain of signal transducing histidine kinase"/>
    <property type="match status" value="1"/>
</dbReference>
<keyword evidence="11" id="KW-0902">Two-component regulatory system</keyword>
<dbReference type="InterPro" id="IPR036890">
    <property type="entry name" value="HATPase_C_sf"/>
</dbReference>
<evidence type="ECO:0000313" key="18">
    <source>
        <dbReference type="EMBL" id="MBA6414231.1"/>
    </source>
</evidence>
<dbReference type="InterPro" id="IPR015943">
    <property type="entry name" value="WD40/YVTN_repeat-like_dom_sf"/>
</dbReference>
<dbReference type="FunFam" id="3.30.565.10:FF:000010">
    <property type="entry name" value="Sensor histidine kinase RcsC"/>
    <property type="match status" value="1"/>
</dbReference>
<dbReference type="Pfam" id="PF00512">
    <property type="entry name" value="HisKA"/>
    <property type="match status" value="1"/>
</dbReference>
<reference evidence="18 19" key="1">
    <citation type="submission" date="2020-07" db="EMBL/GenBank/DDBJ databases">
        <title>Halieaceae bacterium, F7430, whole genome shotgun sequencing project.</title>
        <authorList>
            <person name="Jiang S."/>
            <person name="Liu Z.W."/>
            <person name="Du Z.J."/>
        </authorList>
    </citation>
    <scope>NUCLEOTIDE SEQUENCE [LARGE SCALE GENOMIC DNA]</scope>
    <source>
        <strain evidence="18 19">F7430</strain>
    </source>
</reference>
<dbReference type="Proteomes" id="UP000539350">
    <property type="component" value="Unassembled WGS sequence"/>
</dbReference>
<dbReference type="CDD" id="cd16922">
    <property type="entry name" value="HATPase_EvgS-ArcB-TorS-like"/>
    <property type="match status" value="1"/>
</dbReference>
<dbReference type="Gene3D" id="3.40.50.2300">
    <property type="match status" value="1"/>
</dbReference>
<keyword evidence="7" id="KW-0547">Nucleotide-binding</keyword>
<evidence type="ECO:0000256" key="11">
    <source>
        <dbReference type="ARBA" id="ARBA00023012"/>
    </source>
</evidence>
<dbReference type="InterPro" id="IPR011006">
    <property type="entry name" value="CheY-like_superfamily"/>
</dbReference>
<gene>
    <name evidence="18" type="ORF">H2508_14040</name>
</gene>
<dbReference type="SUPFAM" id="SSF63829">
    <property type="entry name" value="Calcium-dependent phosphotriesterase"/>
    <property type="match status" value="2"/>
</dbReference>
<keyword evidence="6" id="KW-0812">Transmembrane</keyword>
<dbReference type="Gene3D" id="2.60.40.10">
    <property type="entry name" value="Immunoglobulins"/>
    <property type="match status" value="1"/>
</dbReference>
<dbReference type="SUPFAM" id="SSF55874">
    <property type="entry name" value="ATPase domain of HSP90 chaperone/DNA topoisomerase II/histidine kinase"/>
    <property type="match status" value="1"/>
</dbReference>
<feature type="domain" description="Histidine kinase" evidence="15">
    <location>
        <begin position="857"/>
        <end position="1080"/>
    </location>
</feature>
<keyword evidence="8" id="KW-0418">Kinase</keyword>
<dbReference type="Gene3D" id="1.10.287.130">
    <property type="match status" value="1"/>
</dbReference>
<dbReference type="InterPro" id="IPR003661">
    <property type="entry name" value="HisK_dim/P_dom"/>
</dbReference>
<dbReference type="Pfam" id="PF00072">
    <property type="entry name" value="Response_reg"/>
    <property type="match status" value="1"/>
</dbReference>
<feature type="modified residue" description="4-aspartylphosphate" evidence="14">
    <location>
        <position position="1275"/>
    </location>
</feature>
<dbReference type="PANTHER" id="PTHR43547">
    <property type="entry name" value="TWO-COMPONENT HISTIDINE KINASE"/>
    <property type="match status" value="1"/>
</dbReference>
<dbReference type="GO" id="GO:0016020">
    <property type="term" value="C:membrane"/>
    <property type="evidence" value="ECO:0007669"/>
    <property type="project" value="UniProtKB-SubCell"/>
</dbReference>
<evidence type="ECO:0000256" key="14">
    <source>
        <dbReference type="PROSITE-ProRule" id="PRU00169"/>
    </source>
</evidence>
<evidence type="ECO:0000256" key="3">
    <source>
        <dbReference type="ARBA" id="ARBA00012438"/>
    </source>
</evidence>
<dbReference type="EMBL" id="JACFXU010000018">
    <property type="protein sequence ID" value="MBA6414231.1"/>
    <property type="molecule type" value="Genomic_DNA"/>
</dbReference>
<name>A0A7W2YK46_9GAMM</name>
<dbReference type="Pfam" id="PF07494">
    <property type="entry name" value="Reg_prop"/>
    <property type="match status" value="3"/>
</dbReference>
<dbReference type="InterPro" id="IPR013783">
    <property type="entry name" value="Ig-like_fold"/>
</dbReference>
<dbReference type="SUPFAM" id="SSF52172">
    <property type="entry name" value="CheY-like"/>
    <property type="match status" value="1"/>
</dbReference>
<dbReference type="SMART" id="SM00388">
    <property type="entry name" value="HisKA"/>
    <property type="match status" value="1"/>
</dbReference>
<dbReference type="PROSITE" id="PS50894">
    <property type="entry name" value="HPT"/>
    <property type="match status" value="1"/>
</dbReference>
<evidence type="ECO:0000256" key="12">
    <source>
        <dbReference type="ARBA" id="ARBA00023136"/>
    </source>
</evidence>
<keyword evidence="10" id="KW-1133">Transmembrane helix</keyword>
<dbReference type="Pfam" id="PF07495">
    <property type="entry name" value="Y_Y_Y"/>
    <property type="match status" value="1"/>
</dbReference>
<evidence type="ECO:0000256" key="7">
    <source>
        <dbReference type="ARBA" id="ARBA00022741"/>
    </source>
</evidence>
<dbReference type="PANTHER" id="PTHR43547:SF2">
    <property type="entry name" value="HYBRID SIGNAL TRANSDUCTION HISTIDINE KINASE C"/>
    <property type="match status" value="1"/>
</dbReference>
<dbReference type="CDD" id="cd00082">
    <property type="entry name" value="HisKA"/>
    <property type="match status" value="1"/>
</dbReference>
<dbReference type="RefSeq" id="WP_182175112.1">
    <property type="nucleotide sequence ID" value="NZ_JACFXU010000018.1"/>
</dbReference>
<dbReference type="SMART" id="SM00387">
    <property type="entry name" value="HATPase_c"/>
    <property type="match status" value="1"/>
</dbReference>
<evidence type="ECO:0000259" key="16">
    <source>
        <dbReference type="PROSITE" id="PS50110"/>
    </source>
</evidence>
<dbReference type="SUPFAM" id="SSF47226">
    <property type="entry name" value="Histidine-containing phosphotransfer domain, HPT domain"/>
    <property type="match status" value="1"/>
</dbReference>
<feature type="modified residue" description="Phosphohistidine" evidence="13">
    <location>
        <position position="1437"/>
    </location>
</feature>
<accession>A0A7W2YK46</accession>
<dbReference type="PROSITE" id="PS50109">
    <property type="entry name" value="HIS_KIN"/>
    <property type="match status" value="1"/>
</dbReference>
<sequence length="1501" mass="166985">MRQLGLLVAILLVLVSQNSLALKPRDYTFQISPASRELGQQSVRDIFQDSKGFIWVLTQEGLHRYDGYDVIQFRASNRNPASISHQSTTGIVEDKNGDLWVSTAGGGLNHYDPSSQSFSHIGAIDTISENHPLSNTIYSIFIADNGTIWIGYGVGYGFSSFDPKTKKFTHFPSRSPNSRAVAFAETDEGVIWALVENQGLLKINTKEKSIISVSLPSHSNESDLQRPNHLMADRNGKLWVSSLASGLMKYDPRTEAFKQYRHDPSDRKSLSDSTVYQTYEDFSGNIWAATRGGISVLSPENNEFTRIHTGNSNIPDNQVFSIRQSQSGIIWVGTFNGLAYGTKALFHRVESAAGQLHNSINAFAELQSGEIIIGTSSGLSSYAPKPEGNDFYTDVGPDFIGLSQLDVMSLYSDGNYLWIGTLQSGLEKFDLTSGKREAFRKRITNPNSLSSNGITSVTRLNSEQVLIGTYGGGLNLYDEPSKTFTHYKHSPNDPESISSNNVIALLKDSKGDIWVGTENGLNLFNYKNKTFTQFLSDSNNSKTLSSNMAWALHEDNEGRLWIGTQSGGLNRWDPQSRANRREDFIQYSENIGLPSADIYAVNSDEHGNIWISHNRGLSKLNPQTEEVENYDVSDGLQGAEFNHAAVLKASNGDIYFGGNNGFNIITPATLTRPVYIPPIQITEFKILNNVVFYDTPVNTNKEITLDYNFRYATFKFAALDYTNPELNQYRYMLSGYNNEWVGLGYNRSVSFTSLPSGSYELIVQGSNSDGVWNTDGVRLNLYVKPAPWKSIWAYAIYTTILILVIAYGVTRQRIKSDKALELQRQLEAKVQERTFELEEARLIAEEANRAKSNFFATISHEIRTPMHGVVGMTELLLHSNLSDQQRKFAESIKTSGDSLLGLINSILDFSKVEANKIDVETTTFSLIDLIGDVCYLQAEAASRKNIGLYNIVDPRTPLKVIGDPTKIRQILINLLSNAIKFTHEGYVSIRLETDHDKYSINSIEATIKVIDTGIGVDEQAQSKIFDAFTQADNSTTRKYGGTGLGLAISKQYSQLLGGDLSLISAPDKGTTFVLKLPLDIKKSIDDSNIINSVKIDSVIILLENRLLCEMITSHIESIKNIKIYSTDDIQEFSNLYNEYDLHIVDSGHSQLSTENSLDFFGITPGVLITPITDSSDTKDSTGWRTLNKPVTRASLIKLLSSTASIAKHSPASAPISYDSFPDQKLKVLIAEDVEINQKIAKEMLLLLGCEAFIVSNGQEALNMYRERQFDIIFMDCQMPVMDGFTAAKAIREVELQNRLSRRPIVALTAALTKSDKQRCIDSGMDIHLPKPFTISDLKIVIENTLGPNKTNSLNSNKNKEKDKDQALFTKELNDELSKIEIVNELVLANILEVEKSTGNKLLDSLLHGYRTQMIEKLNELSNSIKMSHYNDAFFSAHAIKSMSTNMGLERVAIISEKIELACKAKDISSINTLTSGLNKSFIEALTELDNLIQRRSSLMDL</sequence>
<evidence type="ECO:0000256" key="8">
    <source>
        <dbReference type="ARBA" id="ARBA00022777"/>
    </source>
</evidence>
<evidence type="ECO:0000256" key="9">
    <source>
        <dbReference type="ARBA" id="ARBA00022840"/>
    </source>
</evidence>
<comment type="caution">
    <text evidence="18">The sequence shown here is derived from an EMBL/GenBank/DDBJ whole genome shotgun (WGS) entry which is preliminary data.</text>
</comment>
<comment type="catalytic activity">
    <reaction evidence="1">
        <text>ATP + protein L-histidine = ADP + protein N-phospho-L-histidine.</text>
        <dbReference type="EC" id="2.7.13.3"/>
    </reaction>
</comment>
<dbReference type="Gene3D" id="1.20.120.160">
    <property type="entry name" value="HPT domain"/>
    <property type="match status" value="1"/>
</dbReference>
<dbReference type="InterPro" id="IPR011123">
    <property type="entry name" value="Y_Y_Y"/>
</dbReference>
<dbReference type="InterPro" id="IPR005467">
    <property type="entry name" value="His_kinase_dom"/>
</dbReference>
<dbReference type="InterPro" id="IPR004358">
    <property type="entry name" value="Sig_transdc_His_kin-like_C"/>
</dbReference>
<dbReference type="PRINTS" id="PR00344">
    <property type="entry name" value="BCTRLSENSOR"/>
</dbReference>
<dbReference type="EC" id="2.7.13.3" evidence="3"/>
<protein>
    <recommendedName>
        <fullName evidence="3">histidine kinase</fullName>
        <ecNumber evidence="3">2.7.13.3</ecNumber>
    </recommendedName>
</protein>
<evidence type="ECO:0000256" key="10">
    <source>
        <dbReference type="ARBA" id="ARBA00022989"/>
    </source>
</evidence>
<dbReference type="InterPro" id="IPR011110">
    <property type="entry name" value="Reg_prop"/>
</dbReference>
<organism evidence="18 19">
    <name type="scientific">Sediminihaliea albiluteola</name>
    <dbReference type="NCBI Taxonomy" id="2758564"/>
    <lineage>
        <taxon>Bacteria</taxon>
        <taxon>Pseudomonadati</taxon>
        <taxon>Pseudomonadota</taxon>
        <taxon>Gammaproteobacteria</taxon>
        <taxon>Cellvibrionales</taxon>
        <taxon>Halieaceae</taxon>
        <taxon>Sediminihaliea</taxon>
    </lineage>
</organism>
<evidence type="ECO:0000256" key="4">
    <source>
        <dbReference type="ARBA" id="ARBA00022553"/>
    </source>
</evidence>
<feature type="domain" description="Response regulatory" evidence="16">
    <location>
        <begin position="1226"/>
        <end position="1345"/>
    </location>
</feature>
<dbReference type="InterPro" id="IPR036097">
    <property type="entry name" value="HisK_dim/P_sf"/>
</dbReference>
<dbReference type="InterPro" id="IPR008207">
    <property type="entry name" value="Sig_transdc_His_kin_Hpt_dom"/>
</dbReference>
<dbReference type="Pfam" id="PF02518">
    <property type="entry name" value="HATPase_c"/>
    <property type="match status" value="1"/>
</dbReference>
<evidence type="ECO:0000256" key="5">
    <source>
        <dbReference type="ARBA" id="ARBA00022679"/>
    </source>
</evidence>
<dbReference type="PROSITE" id="PS50110">
    <property type="entry name" value="RESPONSE_REGULATORY"/>
    <property type="match status" value="1"/>
</dbReference>
<evidence type="ECO:0000259" key="17">
    <source>
        <dbReference type="PROSITE" id="PS50894"/>
    </source>
</evidence>
<dbReference type="SMART" id="SM00448">
    <property type="entry name" value="REC"/>
    <property type="match status" value="1"/>
</dbReference>
<keyword evidence="12" id="KW-0472">Membrane</keyword>
<dbReference type="InterPro" id="IPR001789">
    <property type="entry name" value="Sig_transdc_resp-reg_receiver"/>
</dbReference>
<dbReference type="InterPro" id="IPR036641">
    <property type="entry name" value="HPT_dom_sf"/>
</dbReference>
<evidence type="ECO:0000256" key="6">
    <source>
        <dbReference type="ARBA" id="ARBA00022692"/>
    </source>
</evidence>
<keyword evidence="19" id="KW-1185">Reference proteome</keyword>
<dbReference type="FunFam" id="1.10.287.130:FF:000004">
    <property type="entry name" value="Ethylene receptor 1"/>
    <property type="match status" value="1"/>
</dbReference>
<evidence type="ECO:0000259" key="15">
    <source>
        <dbReference type="PROSITE" id="PS50109"/>
    </source>
</evidence>
<comment type="subcellular location">
    <subcellularLocation>
        <location evidence="2">Membrane</location>
    </subcellularLocation>
</comment>
<proteinExistence type="predicted"/>
<evidence type="ECO:0000256" key="13">
    <source>
        <dbReference type="PROSITE-ProRule" id="PRU00110"/>
    </source>
</evidence>
<dbReference type="Gene3D" id="3.30.565.10">
    <property type="entry name" value="Histidine kinase-like ATPase, C-terminal domain"/>
    <property type="match status" value="1"/>
</dbReference>
<dbReference type="CDD" id="cd17546">
    <property type="entry name" value="REC_hyHK_CKI1_RcsC-like"/>
    <property type="match status" value="1"/>
</dbReference>
<feature type="domain" description="HPt" evidence="17">
    <location>
        <begin position="1398"/>
        <end position="1495"/>
    </location>
</feature>